<name>A0AAF0FTB5_9EURY</name>
<protein>
    <submittedName>
        <fullName evidence="1">Alpha/beta hydrolase</fullName>
    </submittedName>
</protein>
<dbReference type="Proteomes" id="UP001218895">
    <property type="component" value="Chromosome"/>
</dbReference>
<dbReference type="AlphaFoldDB" id="A0AAF0FTB5"/>
<dbReference type="InterPro" id="IPR029058">
    <property type="entry name" value="AB_hydrolase_fold"/>
</dbReference>
<evidence type="ECO:0000313" key="2">
    <source>
        <dbReference type="Proteomes" id="UP001218895"/>
    </source>
</evidence>
<keyword evidence="2" id="KW-1185">Reference proteome</keyword>
<dbReference type="RefSeq" id="WP_278098997.1">
    <property type="nucleotide sequence ID" value="NZ_CP091092.1"/>
</dbReference>
<sequence length="302" mass="32653">MKYKASVFLILIIATAVFFCGCASNNSPAKPADLTSHIAYSVSDDGVLSVDEISYSYSLCNVSNEGKNGSVKLSEIVMKDGEDEVYTTLASPEKPLSGVVFAPGAGVSADAHKNRSISYAESGIAFMVVDIRGNGGKSEGVSLDFQHEYETAVKGMTPQYYRIIFDLISAKDYLKEIYGESFPVYIAGSSNGGRYAAIAAGIDSEFEGYFGISTSGYEWENNKNGEAVDLFIKSINPDSYIGMIKPSKTVIFHAPDDSVIDFESGMSLYNKAEEPKDFVAFNGTHGINSEVDEYIKTLLAED</sequence>
<dbReference type="GeneID" id="79950406"/>
<dbReference type="GO" id="GO:0016787">
    <property type="term" value="F:hydrolase activity"/>
    <property type="evidence" value="ECO:0007669"/>
    <property type="project" value="UniProtKB-KW"/>
</dbReference>
<dbReference type="SUPFAM" id="SSF53474">
    <property type="entry name" value="alpha/beta-Hydrolases"/>
    <property type="match status" value="1"/>
</dbReference>
<dbReference type="Gene3D" id="3.40.50.1820">
    <property type="entry name" value="alpha/beta hydrolase"/>
    <property type="match status" value="1"/>
</dbReference>
<organism evidence="1 2">
    <name type="scientific">Methanomicrobium antiquum</name>
    <dbReference type="NCBI Taxonomy" id="487686"/>
    <lineage>
        <taxon>Archaea</taxon>
        <taxon>Methanobacteriati</taxon>
        <taxon>Methanobacteriota</taxon>
        <taxon>Stenosarchaea group</taxon>
        <taxon>Methanomicrobia</taxon>
        <taxon>Methanomicrobiales</taxon>
        <taxon>Methanomicrobiaceae</taxon>
        <taxon>Methanomicrobium</taxon>
    </lineage>
</organism>
<dbReference type="EMBL" id="CP091092">
    <property type="protein sequence ID" value="WFN36158.1"/>
    <property type="molecule type" value="Genomic_DNA"/>
</dbReference>
<keyword evidence="1" id="KW-0378">Hydrolase</keyword>
<gene>
    <name evidence="1" type="ORF">L1994_08370</name>
</gene>
<proteinExistence type="predicted"/>
<evidence type="ECO:0000313" key="1">
    <source>
        <dbReference type="EMBL" id="WFN36158.1"/>
    </source>
</evidence>
<dbReference type="PROSITE" id="PS51257">
    <property type="entry name" value="PROKAR_LIPOPROTEIN"/>
    <property type="match status" value="1"/>
</dbReference>
<reference evidence="1" key="1">
    <citation type="submission" date="2022-01" db="EMBL/GenBank/DDBJ databases">
        <title>Complete genome of Methanomicrobium antiquum DSM 21220.</title>
        <authorList>
            <person name="Chen S.-C."/>
            <person name="You Y.-T."/>
            <person name="Zhou Y.-Z."/>
            <person name="Lai M.-C."/>
        </authorList>
    </citation>
    <scope>NUCLEOTIDE SEQUENCE</scope>
    <source>
        <strain evidence="1">DSM 21220</strain>
    </source>
</reference>
<accession>A0AAF0FTB5</accession>
<dbReference type="KEGG" id="manq:L1994_08370"/>